<dbReference type="GO" id="GO:0003677">
    <property type="term" value="F:DNA binding"/>
    <property type="evidence" value="ECO:0007669"/>
    <property type="project" value="UniProtKB-KW"/>
</dbReference>
<evidence type="ECO:0000256" key="4">
    <source>
        <dbReference type="ARBA" id="ARBA00023242"/>
    </source>
</evidence>
<evidence type="ECO:0000256" key="5">
    <source>
        <dbReference type="SAM" id="MobiDB-lite"/>
    </source>
</evidence>
<proteinExistence type="predicted"/>
<dbReference type="AlphaFoldDB" id="A0A0P1AZE5"/>
<keyword evidence="4" id="KW-0539">Nucleus</keyword>
<dbReference type="RefSeq" id="XP_024583823.1">
    <property type="nucleotide sequence ID" value="XM_024718422.1"/>
</dbReference>
<sequence length="324" mass="36863">MAVLRRNLGQASDSGRGRSGSTIWEDEADEYWKKMEPTKQSLDHDSITRLKTRFIDVIADAQKNVSNANEAFTTTSKSMEEIQVTTKLEVSSTKMDQEILRGSCRVRGVQSSWHQEMCRKLCTRDPHNAACMNGCSYGSLTMTKVVCDKMEATEAASASRCPDGVSCLEACRAYDDQLPFPDLRNSCVRGCSNITLSIRGTKSRKARKSRRVYDFDFNFLSRYFHMPQKEAAAVLNVSVITIKRNCKHYGFKWPYRANKYKSRSEVVLSEKARAFHELPLECMKKQNDTELQQSSECDTDTESNEDDDVTTNYCEILFMLKASQ</sequence>
<dbReference type="Proteomes" id="UP000054928">
    <property type="component" value="Unassembled WGS sequence"/>
</dbReference>
<evidence type="ECO:0000256" key="1">
    <source>
        <dbReference type="ARBA" id="ARBA00023015"/>
    </source>
</evidence>
<evidence type="ECO:0000256" key="2">
    <source>
        <dbReference type="ARBA" id="ARBA00023125"/>
    </source>
</evidence>
<evidence type="ECO:0000313" key="8">
    <source>
        <dbReference type="Proteomes" id="UP000054928"/>
    </source>
</evidence>
<keyword evidence="8" id="KW-1185">Reference proteome</keyword>
<evidence type="ECO:0000259" key="6">
    <source>
        <dbReference type="PROSITE" id="PS51519"/>
    </source>
</evidence>
<dbReference type="EMBL" id="CCYD01002577">
    <property type="protein sequence ID" value="CEG47454.1"/>
    <property type="molecule type" value="Genomic_DNA"/>
</dbReference>
<reference evidence="8" key="1">
    <citation type="submission" date="2014-09" db="EMBL/GenBank/DDBJ databases">
        <authorList>
            <person name="Sharma Rahul"/>
            <person name="Thines Marco"/>
        </authorList>
    </citation>
    <scope>NUCLEOTIDE SEQUENCE [LARGE SCALE GENOMIC DNA]</scope>
</reference>
<name>A0A0P1AZE5_PLAHL</name>
<keyword evidence="2" id="KW-0238">DNA-binding</keyword>
<dbReference type="InterPro" id="IPR003035">
    <property type="entry name" value="RWP-RK_dom"/>
</dbReference>
<feature type="domain" description="RWP-RK" evidence="6">
    <location>
        <begin position="198"/>
        <end position="281"/>
    </location>
</feature>
<accession>A0A0P1AZE5</accession>
<keyword evidence="3" id="KW-0804">Transcription</keyword>
<keyword evidence="1" id="KW-0805">Transcription regulation</keyword>
<dbReference type="OrthoDB" id="66795at2759"/>
<feature type="region of interest" description="Disordered" evidence="5">
    <location>
        <begin position="1"/>
        <end position="22"/>
    </location>
</feature>
<dbReference type="GeneID" id="36399382"/>
<dbReference type="Pfam" id="PF02042">
    <property type="entry name" value="RWP-RK"/>
    <property type="match status" value="1"/>
</dbReference>
<organism evidence="7 8">
    <name type="scientific">Plasmopara halstedii</name>
    <name type="common">Downy mildew of sunflower</name>
    <dbReference type="NCBI Taxonomy" id="4781"/>
    <lineage>
        <taxon>Eukaryota</taxon>
        <taxon>Sar</taxon>
        <taxon>Stramenopiles</taxon>
        <taxon>Oomycota</taxon>
        <taxon>Peronosporomycetes</taxon>
        <taxon>Peronosporales</taxon>
        <taxon>Peronosporaceae</taxon>
        <taxon>Plasmopara</taxon>
    </lineage>
</organism>
<evidence type="ECO:0000313" key="7">
    <source>
        <dbReference type="EMBL" id="CEG47454.1"/>
    </source>
</evidence>
<evidence type="ECO:0000256" key="3">
    <source>
        <dbReference type="ARBA" id="ARBA00023163"/>
    </source>
</evidence>
<protein>
    <submittedName>
        <fullName evidence="7">RWP-RK domain</fullName>
    </submittedName>
</protein>
<dbReference type="PROSITE" id="PS51519">
    <property type="entry name" value="RWP_RK"/>
    <property type="match status" value="1"/>
</dbReference>